<reference evidence="3 4" key="1">
    <citation type="submission" date="2020-08" db="EMBL/GenBank/DDBJ databases">
        <title>Sequencing the genomes of 1000 actinobacteria strains.</title>
        <authorList>
            <person name="Klenk H.-P."/>
        </authorList>
    </citation>
    <scope>NUCLEOTIDE SEQUENCE [LARGE SCALE GENOMIC DNA]</scope>
    <source>
        <strain evidence="3 4">DSM 45084</strain>
    </source>
</reference>
<dbReference type="SUPFAM" id="SSF117892">
    <property type="entry name" value="Band 7/SPFH domain"/>
    <property type="match status" value="1"/>
</dbReference>
<dbReference type="AlphaFoldDB" id="A0A7W7T6S4"/>
<organism evidence="3 4">
    <name type="scientific">Saccharothrix violaceirubra</name>
    <dbReference type="NCBI Taxonomy" id="413306"/>
    <lineage>
        <taxon>Bacteria</taxon>
        <taxon>Bacillati</taxon>
        <taxon>Actinomycetota</taxon>
        <taxon>Actinomycetes</taxon>
        <taxon>Pseudonocardiales</taxon>
        <taxon>Pseudonocardiaceae</taxon>
        <taxon>Saccharothrix</taxon>
    </lineage>
</organism>
<comment type="caution">
    <text evidence="3">The sequence shown here is derived from an EMBL/GenBank/DDBJ whole genome shotgun (WGS) entry which is preliminary data.</text>
</comment>
<dbReference type="GO" id="GO:0005886">
    <property type="term" value="C:plasma membrane"/>
    <property type="evidence" value="ECO:0007669"/>
    <property type="project" value="InterPro"/>
</dbReference>
<comment type="similarity">
    <text evidence="1">Belongs to the band 7/mec-2 family.</text>
</comment>
<dbReference type="SMART" id="SM00244">
    <property type="entry name" value="PHB"/>
    <property type="match status" value="1"/>
</dbReference>
<name>A0A7W7T6S4_9PSEU</name>
<keyword evidence="3" id="KW-0378">Hydrolase</keyword>
<dbReference type="RefSeq" id="WP_184672416.1">
    <property type="nucleotide sequence ID" value="NZ_BAABAI010000010.1"/>
</dbReference>
<evidence type="ECO:0000313" key="4">
    <source>
        <dbReference type="Proteomes" id="UP000542674"/>
    </source>
</evidence>
<dbReference type="EMBL" id="JACHJS010000001">
    <property type="protein sequence ID" value="MBB4967585.1"/>
    <property type="molecule type" value="Genomic_DNA"/>
</dbReference>
<keyword evidence="4" id="KW-1185">Reference proteome</keyword>
<sequence length="211" mass="22967">MKHTFLPWERGVHFRRGVIVGELGPGEHRLRRDDVVKRVDVRAKNHVGAWQDIPTADGVLVRVTSVLKWMITDAVRYLSVSADPVQDLHLAAQLALRAAVLTRPHDRVEPERAAIGAEVLAALGDPVTGLGLVVEKVDVRDVIMPAELRKAALAEIVARAEGRAALERARGETAAVRSLLNAARLAEEHPALLQLRALQSAGTVVVDGTRR</sequence>
<dbReference type="PANTHER" id="PTHR10264">
    <property type="entry name" value="BAND 7 PROTEIN-RELATED"/>
    <property type="match status" value="1"/>
</dbReference>
<feature type="domain" description="Band 7" evidence="2">
    <location>
        <begin position="9"/>
        <end position="156"/>
    </location>
</feature>
<proteinExistence type="inferred from homology"/>
<dbReference type="InterPro" id="IPR001972">
    <property type="entry name" value="Stomatin_HflK_fam"/>
</dbReference>
<keyword evidence="3" id="KW-0645">Protease</keyword>
<dbReference type="Pfam" id="PF01145">
    <property type="entry name" value="Band_7"/>
    <property type="match status" value="1"/>
</dbReference>
<gene>
    <name evidence="3" type="ORF">F4559_004944</name>
</gene>
<evidence type="ECO:0000256" key="1">
    <source>
        <dbReference type="ARBA" id="ARBA00008164"/>
    </source>
</evidence>
<dbReference type="PANTHER" id="PTHR10264:SF83">
    <property type="entry name" value="BLL5629 PROTEIN"/>
    <property type="match status" value="1"/>
</dbReference>
<accession>A0A7W7T6S4</accession>
<dbReference type="GO" id="GO:0006508">
    <property type="term" value="P:proteolysis"/>
    <property type="evidence" value="ECO:0007669"/>
    <property type="project" value="UniProtKB-KW"/>
</dbReference>
<dbReference type="InterPro" id="IPR043202">
    <property type="entry name" value="Band-7_stomatin-like"/>
</dbReference>
<dbReference type="Proteomes" id="UP000542674">
    <property type="component" value="Unassembled WGS sequence"/>
</dbReference>
<protein>
    <submittedName>
        <fullName evidence="3">Regulator of protease activity HflC (Stomatin/prohibitin superfamily)</fullName>
    </submittedName>
</protein>
<dbReference type="InterPro" id="IPR001107">
    <property type="entry name" value="Band_7"/>
</dbReference>
<dbReference type="Gene3D" id="3.30.479.30">
    <property type="entry name" value="Band 7 domain"/>
    <property type="match status" value="1"/>
</dbReference>
<evidence type="ECO:0000313" key="3">
    <source>
        <dbReference type="EMBL" id="MBB4967585.1"/>
    </source>
</evidence>
<dbReference type="InterPro" id="IPR036013">
    <property type="entry name" value="Band_7/SPFH_dom_sf"/>
</dbReference>
<dbReference type="PRINTS" id="PR00721">
    <property type="entry name" value="STOMATIN"/>
</dbReference>
<evidence type="ECO:0000259" key="2">
    <source>
        <dbReference type="SMART" id="SM00244"/>
    </source>
</evidence>
<dbReference type="GO" id="GO:0008233">
    <property type="term" value="F:peptidase activity"/>
    <property type="evidence" value="ECO:0007669"/>
    <property type="project" value="UniProtKB-KW"/>
</dbReference>